<evidence type="ECO:0000313" key="1">
    <source>
        <dbReference type="EMBL" id="RQX08506.1"/>
    </source>
</evidence>
<dbReference type="Proteomes" id="UP000266889">
    <property type="component" value="Unassembled WGS sequence"/>
</dbReference>
<comment type="caution">
    <text evidence="1">The sequence shown here is derived from an EMBL/GenBank/DDBJ whole genome shotgun (WGS) entry which is preliminary data.</text>
</comment>
<dbReference type="EMBL" id="QGSY01000192">
    <property type="protein sequence ID" value="RQX08506.1"/>
    <property type="molecule type" value="Genomic_DNA"/>
</dbReference>
<dbReference type="AlphaFoldDB" id="A0A3N9X5W7"/>
<gene>
    <name evidence="1" type="ORF">DLJ58_17995</name>
</gene>
<evidence type="ECO:0000313" key="2">
    <source>
        <dbReference type="Proteomes" id="UP000266889"/>
    </source>
</evidence>
<name>A0A3N9X5W7_9ACTN</name>
<protein>
    <submittedName>
        <fullName evidence="1">Uncharacterized protein</fullName>
    </submittedName>
</protein>
<accession>A0A3N9X5W7</accession>
<reference evidence="1 2" key="1">
    <citation type="submission" date="2018-05" db="EMBL/GenBank/DDBJ databases">
        <title>Micromonospora from Atacama Desert.</title>
        <authorList>
            <person name="Carro L."/>
            <person name="Goodfellow M."/>
            <person name="Klenk H.-P."/>
        </authorList>
    </citation>
    <scope>NUCLEOTIDE SEQUENCE [LARGE SCALE GENOMIC DNA]</scope>
    <source>
        <strain evidence="1 2">LB32</strain>
    </source>
</reference>
<sequence>MVVLRPCCPHRSCRSLAGVGLLLVLRVPQPRPKSLRRATRGQRRERHRADADEWATAQERGLLLDVPVEKLLPLLNAAGGNRLPILGQLDPWSDGVLVREDLPQLDADVDRLGAAAADDAERGLVAALKALLARWRDEPGLTLHWYGD</sequence>
<organism evidence="1 2">
    <name type="scientific">Micromonospora arida</name>
    <dbReference type="NCBI Taxonomy" id="2203715"/>
    <lineage>
        <taxon>Bacteria</taxon>
        <taxon>Bacillati</taxon>
        <taxon>Actinomycetota</taxon>
        <taxon>Actinomycetes</taxon>
        <taxon>Micromonosporales</taxon>
        <taxon>Micromonosporaceae</taxon>
        <taxon>Micromonospora</taxon>
    </lineage>
</organism>
<proteinExistence type="predicted"/>
<keyword evidence="2" id="KW-1185">Reference proteome</keyword>